<dbReference type="RefSeq" id="WP_002710299.1">
    <property type="nucleotide sequence ID" value="NZ_JH651384.1"/>
</dbReference>
<dbReference type="AlphaFoldDB" id="A0A656HLN0"/>
<proteinExistence type="predicted"/>
<organism evidence="1 2">
    <name type="scientific">Thiothrix nivea (strain ATCC 35100 / DSM 5205 / JP2)</name>
    <dbReference type="NCBI Taxonomy" id="870187"/>
    <lineage>
        <taxon>Bacteria</taxon>
        <taxon>Pseudomonadati</taxon>
        <taxon>Pseudomonadota</taxon>
        <taxon>Gammaproteobacteria</taxon>
        <taxon>Thiotrichales</taxon>
        <taxon>Thiotrichaceae</taxon>
        <taxon>Thiothrix</taxon>
    </lineage>
</organism>
<evidence type="ECO:0000313" key="2">
    <source>
        <dbReference type="Proteomes" id="UP000005317"/>
    </source>
</evidence>
<name>A0A656HLN0_THINJ</name>
<protein>
    <submittedName>
        <fullName evidence="1">Uncharacterized protein</fullName>
    </submittedName>
</protein>
<keyword evidence="2" id="KW-1185">Reference proteome</keyword>
<dbReference type="OrthoDB" id="7065136at2"/>
<reference evidence="2" key="1">
    <citation type="journal article" date="2011" name="Stand. Genomic Sci.">
        <title>Genome sequence of the filamentous, gliding Thiothrix nivea neotype strain (JP2(T)).</title>
        <authorList>
            <person name="Lapidus A."/>
            <person name="Nolan M."/>
            <person name="Lucas S."/>
            <person name="Glavina Del Rio T."/>
            <person name="Tice H."/>
            <person name="Cheng J.F."/>
            <person name="Tapia R."/>
            <person name="Han C."/>
            <person name="Goodwin L."/>
            <person name="Pitluck S."/>
            <person name="Liolios K."/>
            <person name="Pagani I."/>
            <person name="Ivanova N."/>
            <person name="Huntemann M."/>
            <person name="Mavromatis K."/>
            <person name="Mikhailova N."/>
            <person name="Pati A."/>
            <person name="Chen A."/>
            <person name="Palaniappan K."/>
            <person name="Land M."/>
            <person name="Brambilla E.M."/>
            <person name="Rohde M."/>
            <person name="Abt B."/>
            <person name="Verbarg S."/>
            <person name="Goker M."/>
            <person name="Bristow J."/>
            <person name="Eisen J.A."/>
            <person name="Markowitz V."/>
            <person name="Hugenholtz P."/>
            <person name="Kyrpides N.C."/>
            <person name="Klenk H.P."/>
            <person name="Woyke T."/>
        </authorList>
    </citation>
    <scope>NUCLEOTIDE SEQUENCE [LARGE SCALE GENOMIC DNA]</scope>
    <source>
        <strain evidence="2">ATCC 35100 / DSM 5205 / JP2</strain>
    </source>
</reference>
<sequence length="75" mass="8168">MAIGHALQKGTLIYVYDQSGHQITSISAPGRYQEDGLKGFTPEAVHVQKGQLLYLYNERGQQTGICASPYLPAST</sequence>
<gene>
    <name evidence="1" type="ORF">Thini_3926</name>
</gene>
<accession>A0A656HLN0</accession>
<evidence type="ECO:0000313" key="1">
    <source>
        <dbReference type="EMBL" id="EIJ36426.1"/>
    </source>
</evidence>
<dbReference type="EMBL" id="JH651384">
    <property type="protein sequence ID" value="EIJ36426.1"/>
    <property type="molecule type" value="Genomic_DNA"/>
</dbReference>
<dbReference type="Proteomes" id="UP000005317">
    <property type="component" value="Unassembled WGS sequence"/>
</dbReference>